<proteinExistence type="predicted"/>
<comment type="caution">
    <text evidence="3">The sequence shown here is derived from an EMBL/GenBank/DDBJ whole genome shotgun (WGS) entry which is preliminary data.</text>
</comment>
<dbReference type="RefSeq" id="WP_394164331.1">
    <property type="nucleotide sequence ID" value="NZ_JBHGCJ010000014.1"/>
</dbReference>
<evidence type="ECO:0000313" key="3">
    <source>
        <dbReference type="EMBL" id="MFG6110849.1"/>
    </source>
</evidence>
<dbReference type="EMBL" id="JBHGCJ010000014">
    <property type="protein sequence ID" value="MFG6110849.1"/>
    <property type="molecule type" value="Genomic_DNA"/>
</dbReference>
<evidence type="ECO:0000256" key="1">
    <source>
        <dbReference type="SAM" id="Phobius"/>
    </source>
</evidence>
<keyword evidence="1" id="KW-0812">Transmembrane</keyword>
<reference evidence="3 4" key="1">
    <citation type="submission" date="2024-09" db="EMBL/GenBank/DDBJ databases">
        <authorList>
            <consortium name="All-Russian atlas of soil microorganisms"/>
            <consortium name="as a basis for the search for new antimicrobial producers and enzymes with unique properties"/>
            <person name="Sokolova E.A."/>
            <person name="Voronina E.N."/>
        </authorList>
    </citation>
    <scope>NUCLEOTIDE SEQUENCE [LARGE SCALE GENOMIC DNA]</scope>
    <source>
        <strain evidence="3 4">AF-22b-331.1</strain>
    </source>
</reference>
<evidence type="ECO:0008006" key="5">
    <source>
        <dbReference type="Google" id="ProtNLM"/>
    </source>
</evidence>
<feature type="signal peptide" evidence="2">
    <location>
        <begin position="1"/>
        <end position="26"/>
    </location>
</feature>
<name>A0ABW7D0V6_9GAMM</name>
<keyword evidence="1" id="KW-1133">Transmembrane helix</keyword>
<organism evidence="3 4">
    <name type="scientific">Stenotrophomonas nematodicola</name>
    <dbReference type="NCBI Taxonomy" id="2656746"/>
    <lineage>
        <taxon>Bacteria</taxon>
        <taxon>Pseudomonadati</taxon>
        <taxon>Pseudomonadota</taxon>
        <taxon>Gammaproteobacteria</taxon>
        <taxon>Lysobacterales</taxon>
        <taxon>Lysobacteraceae</taxon>
        <taxon>Stenotrophomonas</taxon>
    </lineage>
</organism>
<keyword evidence="1" id="KW-0472">Membrane</keyword>
<evidence type="ECO:0000313" key="4">
    <source>
        <dbReference type="Proteomes" id="UP001605261"/>
    </source>
</evidence>
<feature type="transmembrane region" description="Helical" evidence="1">
    <location>
        <begin position="39"/>
        <end position="61"/>
    </location>
</feature>
<gene>
    <name evidence="3" type="ORF">ACEU0G_000730</name>
</gene>
<accession>A0ABW7D0V6</accession>
<sequence length="175" mass="17931">MKRPAPISLSPLLALALLATGLPAPAQDLSRASPVTSSVLTASVVSLAVITAPVWLSAVGVSELHDASMPHNRAARAAKKHKAGPLPPLTVERVAQQPDGAYRVDLKNPQAPDQPAVVEWPARADNPAAGVNVGDVLEFTPTPAGAGWMVANADGAALAFLPTDGAAATSMSERW</sequence>
<feature type="chain" id="PRO_5047267233" description="Transmembrane protein" evidence="2">
    <location>
        <begin position="27"/>
        <end position="175"/>
    </location>
</feature>
<keyword evidence="2" id="KW-0732">Signal</keyword>
<protein>
    <recommendedName>
        <fullName evidence="5">Transmembrane protein</fullName>
    </recommendedName>
</protein>
<dbReference type="Proteomes" id="UP001605261">
    <property type="component" value="Unassembled WGS sequence"/>
</dbReference>
<evidence type="ECO:0000256" key="2">
    <source>
        <dbReference type="SAM" id="SignalP"/>
    </source>
</evidence>
<keyword evidence="4" id="KW-1185">Reference proteome</keyword>